<keyword evidence="2" id="KW-1185">Reference proteome</keyword>
<comment type="caution">
    <text evidence="1">The sequence shown here is derived from an EMBL/GenBank/DDBJ whole genome shotgun (WGS) entry which is preliminary data.</text>
</comment>
<organism evidence="1 2">
    <name type="scientific">Virgisporangium aliadipatigenens</name>
    <dbReference type="NCBI Taxonomy" id="741659"/>
    <lineage>
        <taxon>Bacteria</taxon>
        <taxon>Bacillati</taxon>
        <taxon>Actinomycetota</taxon>
        <taxon>Actinomycetes</taxon>
        <taxon>Micromonosporales</taxon>
        <taxon>Micromonosporaceae</taxon>
        <taxon>Virgisporangium</taxon>
    </lineage>
</organism>
<reference evidence="1" key="1">
    <citation type="submission" date="2021-01" db="EMBL/GenBank/DDBJ databases">
        <title>Whole genome shotgun sequence of Virgisporangium aliadipatigenens NBRC 105644.</title>
        <authorList>
            <person name="Komaki H."/>
            <person name="Tamura T."/>
        </authorList>
    </citation>
    <scope>NUCLEOTIDE SEQUENCE</scope>
    <source>
        <strain evidence="1">NBRC 105644</strain>
    </source>
</reference>
<sequence length="72" mass="7697">MEWIVHTFYLNLGSKATGGVKLADLPGRVQGRKAVLDGELVALDAGGRPSFTLLQDRMLLRTIMILGAACLG</sequence>
<evidence type="ECO:0000313" key="2">
    <source>
        <dbReference type="Proteomes" id="UP000619260"/>
    </source>
</evidence>
<evidence type="ECO:0000313" key="1">
    <source>
        <dbReference type="EMBL" id="GIJ51354.1"/>
    </source>
</evidence>
<accession>A0A8J4DV13</accession>
<dbReference type="Gene3D" id="3.30.470.30">
    <property type="entry name" value="DNA ligase/mRNA capping enzyme"/>
    <property type="match status" value="1"/>
</dbReference>
<protein>
    <submittedName>
        <fullName evidence="1">Uncharacterized protein</fullName>
    </submittedName>
</protein>
<dbReference type="AlphaFoldDB" id="A0A8J4DV13"/>
<dbReference type="Proteomes" id="UP000619260">
    <property type="component" value="Unassembled WGS sequence"/>
</dbReference>
<name>A0A8J4DV13_9ACTN</name>
<proteinExistence type="predicted"/>
<dbReference type="RefSeq" id="WP_203904765.1">
    <property type="nucleotide sequence ID" value="NZ_BOPF01000047.1"/>
</dbReference>
<gene>
    <name evidence="1" type="ORF">Val02_82400</name>
</gene>
<dbReference type="EMBL" id="BOPF01000047">
    <property type="protein sequence ID" value="GIJ51354.1"/>
    <property type="molecule type" value="Genomic_DNA"/>
</dbReference>